<dbReference type="InterPro" id="IPR025660">
    <property type="entry name" value="Pept_his_AS"/>
</dbReference>
<keyword evidence="2" id="KW-0865">Zymogen</keyword>
<keyword evidence="3" id="KW-1015">Disulfide bond</keyword>
<evidence type="ECO:0000256" key="1">
    <source>
        <dbReference type="ARBA" id="ARBA00008455"/>
    </source>
</evidence>
<protein>
    <submittedName>
        <fullName evidence="6">Cysteine protease 1</fullName>
    </submittedName>
</protein>
<dbReference type="PROSITE" id="PS00639">
    <property type="entry name" value="THIOL_PROTEASE_HIS"/>
    <property type="match status" value="1"/>
</dbReference>
<dbReference type="PROSITE" id="PS00139">
    <property type="entry name" value="THIOL_PROTEASE_CYS"/>
    <property type="match status" value="1"/>
</dbReference>
<dbReference type="SMART" id="SM00645">
    <property type="entry name" value="Pept_C1"/>
    <property type="match status" value="1"/>
</dbReference>
<dbReference type="InterPro" id="IPR000169">
    <property type="entry name" value="Pept_cys_AS"/>
</dbReference>
<sequence length="338" mass="35745">MKSSCTAAAVLVAAGHEVPPPDYMMMFNNFKTKYGKVYNGINEDAVRFGIFKANVDIIYATNARNLTFALGVNEFTDLTQEEFAASYTGLKPASLWSGLPRLSTHEYNGAPLASSVDWTTQGVVTPVKNQGQCGSCWSFSTTGALEGAWALSTGNLVSLSEQQFEDCDTTDSGCNGGWMDNAFSFAKKNSICTEGSYPYTATDGTCNLSGCQVGIPQGGVVGYTDVSTDSEQAMMSAVAQQPVSIAIEADQYSFQLYSSGVLTASCGTRLDHGVLAVGYGSEAGTDYWKVKNSWGSSWGEQGYVRLQRGKGGAGECGLLAGPPSYPVVSGVVSQRVVV</sequence>
<feature type="domain" description="Cathepsin propeptide inhibitor" evidence="5">
    <location>
        <begin position="27"/>
        <end position="83"/>
    </location>
</feature>
<dbReference type="InterPro" id="IPR039417">
    <property type="entry name" value="Peptidase_C1A_papain-like"/>
</dbReference>
<name>A7WQ37_NOCSC</name>
<comment type="similarity">
    <text evidence="1">Belongs to the peptidase C1 family.</text>
</comment>
<dbReference type="InterPro" id="IPR038765">
    <property type="entry name" value="Papain-like_cys_pep_sf"/>
</dbReference>
<dbReference type="Pfam" id="PF08246">
    <property type="entry name" value="Inhibitor_I29"/>
    <property type="match status" value="1"/>
</dbReference>
<evidence type="ECO:0000259" key="4">
    <source>
        <dbReference type="SMART" id="SM00645"/>
    </source>
</evidence>
<dbReference type="SMART" id="SM00848">
    <property type="entry name" value="Inhibitor_I29"/>
    <property type="match status" value="1"/>
</dbReference>
<dbReference type="SUPFAM" id="SSF54001">
    <property type="entry name" value="Cysteine proteinases"/>
    <property type="match status" value="1"/>
</dbReference>
<evidence type="ECO:0000313" key="6">
    <source>
        <dbReference type="EMBL" id="ABV22333.1"/>
    </source>
</evidence>
<accession>A7WQ37</accession>
<evidence type="ECO:0000259" key="5">
    <source>
        <dbReference type="SMART" id="SM00848"/>
    </source>
</evidence>
<dbReference type="InterPro" id="IPR000668">
    <property type="entry name" value="Peptidase_C1A_C"/>
</dbReference>
<dbReference type="PANTHER" id="PTHR12411">
    <property type="entry name" value="CYSTEINE PROTEASE FAMILY C1-RELATED"/>
    <property type="match status" value="1"/>
</dbReference>
<feature type="domain" description="Peptidase C1A papain C-terminal" evidence="4">
    <location>
        <begin position="112"/>
        <end position="327"/>
    </location>
</feature>
<keyword evidence="6" id="KW-0645">Protease</keyword>
<dbReference type="GO" id="GO:0006508">
    <property type="term" value="P:proteolysis"/>
    <property type="evidence" value="ECO:0007669"/>
    <property type="project" value="UniProtKB-KW"/>
</dbReference>
<dbReference type="InterPro" id="IPR013201">
    <property type="entry name" value="Prot_inhib_I29"/>
</dbReference>
<keyword evidence="6" id="KW-0378">Hydrolase</keyword>
<evidence type="ECO:0000256" key="3">
    <source>
        <dbReference type="ARBA" id="ARBA00023157"/>
    </source>
</evidence>
<dbReference type="Gene3D" id="3.90.70.10">
    <property type="entry name" value="Cysteine proteinases"/>
    <property type="match status" value="1"/>
</dbReference>
<dbReference type="Pfam" id="PF00112">
    <property type="entry name" value="Peptidase_C1"/>
    <property type="match status" value="1"/>
</dbReference>
<dbReference type="GO" id="GO:0008234">
    <property type="term" value="F:cysteine-type peptidase activity"/>
    <property type="evidence" value="ECO:0007669"/>
    <property type="project" value="InterPro"/>
</dbReference>
<evidence type="ECO:0000256" key="2">
    <source>
        <dbReference type="ARBA" id="ARBA00023145"/>
    </source>
</evidence>
<organism evidence="6">
    <name type="scientific">Noctiluca scintillans</name>
    <name type="common">Sea sparkle</name>
    <name type="synonym">Red tide dinoflagellate</name>
    <dbReference type="NCBI Taxonomy" id="2966"/>
    <lineage>
        <taxon>Eukaryota</taxon>
        <taxon>Sar</taxon>
        <taxon>Alveolata</taxon>
        <taxon>Dinophyceae</taxon>
        <taxon>Noctilucales</taxon>
        <taxon>Noctilucaceae</taxon>
        <taxon>Noctiluca</taxon>
    </lineage>
</organism>
<dbReference type="PRINTS" id="PR00705">
    <property type="entry name" value="PAPAIN"/>
</dbReference>
<reference evidence="6" key="1">
    <citation type="journal article" date="2007" name="Proc. Natl. Acad. Sci. U.S.A.">
        <title>Spliced leader RNA trans-splicing in dinoflagellates.</title>
        <authorList>
            <person name="Zhang H."/>
            <person name="Hou Y."/>
            <person name="Miranda L."/>
            <person name="Campbell D.A."/>
            <person name="Sturm N.R."/>
            <person name="Gaasterland T."/>
            <person name="Lin S."/>
        </authorList>
    </citation>
    <scope>NUCLEOTIDE SEQUENCE</scope>
    <source>
        <strain evidence="6">Nsc-cDNA5-2</strain>
    </source>
</reference>
<dbReference type="InterPro" id="IPR013128">
    <property type="entry name" value="Peptidase_C1A"/>
</dbReference>
<dbReference type="AlphaFoldDB" id="A7WQ37"/>
<dbReference type="EMBL" id="EF134219">
    <property type="protein sequence ID" value="ABV22333.1"/>
    <property type="molecule type" value="mRNA"/>
</dbReference>
<dbReference type="FunFam" id="3.90.70.10:FF:000039">
    <property type="entry name" value="Cysteine proteinase 2, putative"/>
    <property type="match status" value="1"/>
</dbReference>
<dbReference type="CDD" id="cd02248">
    <property type="entry name" value="Peptidase_C1A"/>
    <property type="match status" value="1"/>
</dbReference>
<proteinExistence type="evidence at transcript level"/>